<dbReference type="Pfam" id="PF07603">
    <property type="entry name" value="Lcl_C"/>
    <property type="match status" value="1"/>
</dbReference>
<evidence type="ECO:0000256" key="1">
    <source>
        <dbReference type="SAM" id="SignalP"/>
    </source>
</evidence>
<dbReference type="EMBL" id="RQGM01000057">
    <property type="protein sequence ID" value="TGL82406.1"/>
    <property type="molecule type" value="Genomic_DNA"/>
</dbReference>
<dbReference type="InterPro" id="IPR011460">
    <property type="entry name" value="Lcl_C"/>
</dbReference>
<accession>A0A6N4QFF8</accession>
<dbReference type="Proteomes" id="UP000297613">
    <property type="component" value="Unassembled WGS sequence"/>
</dbReference>
<keyword evidence="1" id="KW-0732">Signal</keyword>
<dbReference type="AlphaFoldDB" id="A0A6N4QFF8"/>
<proteinExistence type="predicted"/>
<comment type="caution">
    <text evidence="3">The sequence shown here is derived from an EMBL/GenBank/DDBJ whole genome shotgun (WGS) entry which is preliminary data.</text>
</comment>
<feature type="chain" id="PRO_5044426048" evidence="1">
    <location>
        <begin position="23"/>
        <end position="163"/>
    </location>
</feature>
<evidence type="ECO:0000259" key="2">
    <source>
        <dbReference type="Pfam" id="PF07603"/>
    </source>
</evidence>
<name>A0A6N4QFF8_9LEPT</name>
<dbReference type="PANTHER" id="PTHR35812:SF1">
    <property type="entry name" value="LIPOPROTEIN"/>
    <property type="match status" value="1"/>
</dbReference>
<feature type="domain" description="Lcl C-terminal" evidence="2">
    <location>
        <begin position="33"/>
        <end position="163"/>
    </location>
</feature>
<sequence length="163" mass="17646">MNYGIKILTLMMVLLAASSLNAYGGPFTDSGDGTIFDQTSGLVWQKCANGQGTPGNFYTDCATGTAVLLDWPNALTYCNGLNLNGTGWRLPSVKELVSLVDYSKAAAPLINTIFFPNANSQYWASTTHPSLTKKKLAYTVDFAGGTYDALDKTTSFFRVRCVR</sequence>
<evidence type="ECO:0000313" key="3">
    <source>
        <dbReference type="EMBL" id="TGL82406.1"/>
    </source>
</evidence>
<evidence type="ECO:0000313" key="4">
    <source>
        <dbReference type="Proteomes" id="UP000297613"/>
    </source>
</evidence>
<gene>
    <name evidence="3" type="ORF">EHQ83_13765</name>
</gene>
<dbReference type="RefSeq" id="WP_135571758.1">
    <property type="nucleotide sequence ID" value="NZ_RQGK01000046.1"/>
</dbReference>
<feature type="signal peptide" evidence="1">
    <location>
        <begin position="1"/>
        <end position="22"/>
    </location>
</feature>
<organism evidence="3 4">
    <name type="scientific">Leptospira yasudae</name>
    <dbReference type="NCBI Taxonomy" id="2202201"/>
    <lineage>
        <taxon>Bacteria</taxon>
        <taxon>Pseudomonadati</taxon>
        <taxon>Spirochaetota</taxon>
        <taxon>Spirochaetia</taxon>
        <taxon>Leptospirales</taxon>
        <taxon>Leptospiraceae</taxon>
        <taxon>Leptospira</taxon>
    </lineage>
</organism>
<protein>
    <submittedName>
        <fullName evidence="3">DUF1566 domain-containing protein</fullName>
    </submittedName>
</protein>
<reference evidence="3 4" key="1">
    <citation type="journal article" date="2019" name="PLoS Negl. Trop. Dis.">
        <title>Revisiting the worldwide diversity of Leptospira species in the environment.</title>
        <authorList>
            <person name="Vincent A.T."/>
            <person name="Schiettekatte O."/>
            <person name="Bourhy P."/>
            <person name="Veyrier F.J."/>
            <person name="Picardeau M."/>
        </authorList>
    </citation>
    <scope>NUCLEOTIDE SEQUENCE [LARGE SCALE GENOMIC DNA]</scope>
    <source>
        <strain evidence="3 4">201702445</strain>
    </source>
</reference>
<dbReference type="PANTHER" id="PTHR35812">
    <property type="entry name" value="LIPOPROTEIN"/>
    <property type="match status" value="1"/>
</dbReference>